<evidence type="ECO:0000313" key="3">
    <source>
        <dbReference type="EMBL" id="KAA5613403.1"/>
    </source>
</evidence>
<name>A0A5M6IYI7_9PROT</name>
<comment type="caution">
    <text evidence="3">The sequence shown here is derived from an EMBL/GenBank/DDBJ whole genome shotgun (WGS) entry which is preliminary data.</text>
</comment>
<dbReference type="AlphaFoldDB" id="A0A5M6IYI7"/>
<dbReference type="SMART" id="SM00267">
    <property type="entry name" value="GGDEF"/>
    <property type="match status" value="1"/>
</dbReference>
<evidence type="ECO:0000313" key="4">
    <source>
        <dbReference type="Proteomes" id="UP000325255"/>
    </source>
</evidence>
<reference evidence="3 4" key="1">
    <citation type="submission" date="2019-09" db="EMBL/GenBank/DDBJ databases">
        <title>Genome sequence of Rhodovastum atsumiense, a diverse member of the Acetobacteraceae family of non-sulfur purple photosynthetic bacteria.</title>
        <authorList>
            <person name="Meyer T."/>
            <person name="Kyndt J."/>
        </authorList>
    </citation>
    <scope>NUCLEOTIDE SEQUENCE [LARGE SCALE GENOMIC DNA]</scope>
    <source>
        <strain evidence="3 4">DSM 21279</strain>
    </source>
</reference>
<dbReference type="OrthoDB" id="9793210at2"/>
<gene>
    <name evidence="3" type="ORF">F1189_04910</name>
</gene>
<dbReference type="CDD" id="cd01949">
    <property type="entry name" value="GGDEF"/>
    <property type="match status" value="1"/>
</dbReference>
<feature type="domain" description="GGDEF" evidence="2">
    <location>
        <begin position="5"/>
        <end position="138"/>
    </location>
</feature>
<dbReference type="PROSITE" id="PS50887">
    <property type="entry name" value="GGDEF"/>
    <property type="match status" value="1"/>
</dbReference>
<dbReference type="InterPro" id="IPR029787">
    <property type="entry name" value="Nucleotide_cyclase"/>
</dbReference>
<evidence type="ECO:0000256" key="1">
    <source>
        <dbReference type="SAM" id="MobiDB-lite"/>
    </source>
</evidence>
<proteinExistence type="predicted"/>
<dbReference type="NCBIfam" id="TIGR00254">
    <property type="entry name" value="GGDEF"/>
    <property type="match status" value="1"/>
</dbReference>
<feature type="region of interest" description="Disordered" evidence="1">
    <location>
        <begin position="174"/>
        <end position="207"/>
    </location>
</feature>
<dbReference type="PANTHER" id="PTHR46663:SF2">
    <property type="entry name" value="GGDEF DOMAIN-CONTAINING PROTEIN"/>
    <property type="match status" value="1"/>
</dbReference>
<dbReference type="SUPFAM" id="SSF55073">
    <property type="entry name" value="Nucleotide cyclase"/>
    <property type="match status" value="1"/>
</dbReference>
<evidence type="ECO:0000259" key="2">
    <source>
        <dbReference type="PROSITE" id="PS50887"/>
    </source>
</evidence>
<accession>A0A5M6IYI7</accession>
<dbReference type="Pfam" id="PF00990">
    <property type="entry name" value="GGDEF"/>
    <property type="match status" value="1"/>
</dbReference>
<dbReference type="RefSeq" id="WP_150039514.1">
    <property type="nucleotide sequence ID" value="NZ_OW485601.1"/>
</dbReference>
<dbReference type="InterPro" id="IPR043128">
    <property type="entry name" value="Rev_trsase/Diguanyl_cyclase"/>
</dbReference>
<dbReference type="Proteomes" id="UP000325255">
    <property type="component" value="Unassembled WGS sequence"/>
</dbReference>
<keyword evidence="4" id="KW-1185">Reference proteome</keyword>
<sequence>MPGGRSIGVLFLDLDNFKFINDSLGHDWGDRVLHTVAARLRAELRAGDLAARLGGDGFTVLLGDVTAPAQVQRLAARLIASLREPMGFEGPTLSVGSSIGIAISHPGEDSVDELLRKADLAMYTAKHDGKGCHALFDARLSAAAQHRLDLETELRRARDRAAGRLARRAGLPAGAGLPVRARPAGRRLRPAVAATDGGRRRSTGPQG</sequence>
<dbReference type="Gene3D" id="3.30.70.270">
    <property type="match status" value="1"/>
</dbReference>
<protein>
    <submittedName>
        <fullName evidence="3">GGDEF domain-containing protein</fullName>
    </submittedName>
</protein>
<dbReference type="PANTHER" id="PTHR46663">
    <property type="entry name" value="DIGUANYLATE CYCLASE DGCT-RELATED"/>
    <property type="match status" value="1"/>
</dbReference>
<dbReference type="InterPro" id="IPR000160">
    <property type="entry name" value="GGDEF_dom"/>
</dbReference>
<dbReference type="EMBL" id="VWPK01000006">
    <property type="protein sequence ID" value="KAA5613403.1"/>
    <property type="molecule type" value="Genomic_DNA"/>
</dbReference>
<dbReference type="InterPro" id="IPR052163">
    <property type="entry name" value="DGC-Regulatory_Protein"/>
</dbReference>
<organism evidence="3 4">
    <name type="scientific">Rhodovastum atsumiense</name>
    <dbReference type="NCBI Taxonomy" id="504468"/>
    <lineage>
        <taxon>Bacteria</taxon>
        <taxon>Pseudomonadati</taxon>
        <taxon>Pseudomonadota</taxon>
        <taxon>Alphaproteobacteria</taxon>
        <taxon>Acetobacterales</taxon>
        <taxon>Acetobacteraceae</taxon>
        <taxon>Rhodovastum</taxon>
    </lineage>
</organism>